<name>A0A3E2HR10_SCYLI</name>
<proteinExistence type="predicted"/>
<dbReference type="AlphaFoldDB" id="A0A3E2HR10"/>
<evidence type="ECO:0000313" key="3">
    <source>
        <dbReference type="Proteomes" id="UP000258309"/>
    </source>
</evidence>
<dbReference type="Gene3D" id="1.25.40.10">
    <property type="entry name" value="Tetratricopeptide repeat domain"/>
    <property type="match status" value="1"/>
</dbReference>
<feature type="non-terminal residue" evidence="2">
    <location>
        <position position="1"/>
    </location>
</feature>
<feature type="non-terminal residue" evidence="2">
    <location>
        <position position="490"/>
    </location>
</feature>
<sequence length="490" mass="55971">MIELQDLIICLDEYLVDRFRQGCEHVLKTRSHPCNCEQLVGDIGQNPDFSGGNIAMAAAGWKQTFCYFSPQEAYHIALENWPIRADLGYHRVSSRRRHNAPEHDHEDLCNYLNPRERQLKRKIQDWKLNKNITQDEMRYISKKIKKRKRYGKDSIIRVRGKIVDRKIRRWQSRHVKSENRVIKSGNISSSAQSTLSGISCFTPSNHSRTPTLQRQAVMVGHSPQQQFVPNLVKGEMYIPPTTSINEDKHGAGGQSVGTRHVFDIITLLDQDSDEFEGQSPAPFTTTSSLASYSIQNSRTSDHTQVSVSNTKRYKEEEERHLRLRLDGFLRTVGEHHSAAIDTMTRLCDVLYSQGRHSSAEKLLKQNIKLCQAFFSDRHEQTLLRLGNLVWVMIDQGRYLTAEKIIGPLNEMASAVLPATNPTLFNIKIALSATMRFSGRIKEEESILRDILKASNHFSLVDNERLAAAKVELAIVLYCHGDLHQAEDILR</sequence>
<feature type="region of interest" description="Disordered" evidence="1">
    <location>
        <begin position="294"/>
        <end position="313"/>
    </location>
</feature>
<keyword evidence="3" id="KW-1185">Reference proteome</keyword>
<evidence type="ECO:0000313" key="2">
    <source>
        <dbReference type="EMBL" id="RFU35795.1"/>
    </source>
</evidence>
<evidence type="ECO:0008006" key="4">
    <source>
        <dbReference type="Google" id="ProtNLM"/>
    </source>
</evidence>
<dbReference type="Proteomes" id="UP000258309">
    <property type="component" value="Unassembled WGS sequence"/>
</dbReference>
<protein>
    <recommendedName>
        <fullName evidence="4">Clr5 domain-containing protein</fullName>
    </recommendedName>
</protein>
<evidence type="ECO:0000256" key="1">
    <source>
        <dbReference type="SAM" id="MobiDB-lite"/>
    </source>
</evidence>
<feature type="compositionally biased region" description="Polar residues" evidence="1">
    <location>
        <begin position="294"/>
        <end position="310"/>
    </location>
</feature>
<reference evidence="2 3" key="1">
    <citation type="submission" date="2018-05" db="EMBL/GenBank/DDBJ databases">
        <title>Draft genome sequence of Scytalidium lignicola DSM 105466, a ubiquitous saprotrophic fungus.</title>
        <authorList>
            <person name="Buettner E."/>
            <person name="Gebauer A.M."/>
            <person name="Hofrichter M."/>
            <person name="Liers C."/>
            <person name="Kellner H."/>
        </authorList>
    </citation>
    <scope>NUCLEOTIDE SEQUENCE [LARGE SCALE GENOMIC DNA]</scope>
    <source>
        <strain evidence="2 3">DSM 105466</strain>
    </source>
</reference>
<accession>A0A3E2HR10</accession>
<gene>
    <name evidence="2" type="ORF">B7463_g616</name>
</gene>
<dbReference type="InterPro" id="IPR011990">
    <property type="entry name" value="TPR-like_helical_dom_sf"/>
</dbReference>
<dbReference type="EMBL" id="NCSJ02000005">
    <property type="protein sequence ID" value="RFU35795.1"/>
    <property type="molecule type" value="Genomic_DNA"/>
</dbReference>
<dbReference type="OrthoDB" id="3555837at2759"/>
<organism evidence="2 3">
    <name type="scientific">Scytalidium lignicola</name>
    <name type="common">Hyphomycete</name>
    <dbReference type="NCBI Taxonomy" id="5539"/>
    <lineage>
        <taxon>Eukaryota</taxon>
        <taxon>Fungi</taxon>
        <taxon>Dikarya</taxon>
        <taxon>Ascomycota</taxon>
        <taxon>Pezizomycotina</taxon>
        <taxon>Leotiomycetes</taxon>
        <taxon>Leotiomycetes incertae sedis</taxon>
        <taxon>Scytalidium</taxon>
    </lineage>
</organism>
<dbReference type="STRING" id="5539.A0A3E2HR10"/>
<comment type="caution">
    <text evidence="2">The sequence shown here is derived from an EMBL/GenBank/DDBJ whole genome shotgun (WGS) entry which is preliminary data.</text>
</comment>
<dbReference type="SUPFAM" id="SSF48452">
    <property type="entry name" value="TPR-like"/>
    <property type="match status" value="1"/>
</dbReference>